<dbReference type="EMBL" id="JADEXQ010000022">
    <property type="protein sequence ID" value="MBE9029804.1"/>
    <property type="molecule type" value="Genomic_DNA"/>
</dbReference>
<evidence type="ECO:0000256" key="2">
    <source>
        <dbReference type="RuleBase" id="RU003749"/>
    </source>
</evidence>
<dbReference type="PROSITE" id="PS50801">
    <property type="entry name" value="STAS"/>
    <property type="match status" value="1"/>
</dbReference>
<dbReference type="InterPro" id="IPR002645">
    <property type="entry name" value="STAS_dom"/>
</dbReference>
<dbReference type="PANTHER" id="PTHR33495">
    <property type="entry name" value="ANTI-SIGMA FACTOR ANTAGONIST TM_1081-RELATED-RELATED"/>
    <property type="match status" value="1"/>
</dbReference>
<name>A0A928VPL5_9CYAN</name>
<comment type="similarity">
    <text evidence="1 2">Belongs to the anti-sigma-factor antagonist family.</text>
</comment>
<accession>A0A928VPL5</accession>
<evidence type="ECO:0000256" key="1">
    <source>
        <dbReference type="ARBA" id="ARBA00009013"/>
    </source>
</evidence>
<evidence type="ECO:0000313" key="4">
    <source>
        <dbReference type="EMBL" id="MBE9029804.1"/>
    </source>
</evidence>
<dbReference type="InterPro" id="IPR036513">
    <property type="entry name" value="STAS_dom_sf"/>
</dbReference>
<feature type="domain" description="STAS" evidence="3">
    <location>
        <begin position="1"/>
        <end position="90"/>
    </location>
</feature>
<dbReference type="Gene3D" id="3.30.750.24">
    <property type="entry name" value="STAS domain"/>
    <property type="match status" value="1"/>
</dbReference>
<dbReference type="RefSeq" id="WP_264324621.1">
    <property type="nucleotide sequence ID" value="NZ_JADEXQ010000022.1"/>
</dbReference>
<dbReference type="GO" id="GO:0043856">
    <property type="term" value="F:anti-sigma factor antagonist activity"/>
    <property type="evidence" value="ECO:0007669"/>
    <property type="project" value="InterPro"/>
</dbReference>
<reference evidence="4" key="1">
    <citation type="submission" date="2020-10" db="EMBL/GenBank/DDBJ databases">
        <authorList>
            <person name="Castelo-Branco R."/>
            <person name="Eusebio N."/>
            <person name="Adriana R."/>
            <person name="Vieira A."/>
            <person name="Brugerolle De Fraissinette N."/>
            <person name="Rezende De Castro R."/>
            <person name="Schneider M.P."/>
            <person name="Vasconcelos V."/>
            <person name="Leao P.N."/>
        </authorList>
    </citation>
    <scope>NUCLEOTIDE SEQUENCE</scope>
    <source>
        <strain evidence="4">LEGE 11480</strain>
    </source>
</reference>
<keyword evidence="5" id="KW-1185">Reference proteome</keyword>
<dbReference type="SUPFAM" id="SSF52091">
    <property type="entry name" value="SpoIIaa-like"/>
    <property type="match status" value="1"/>
</dbReference>
<comment type="caution">
    <text evidence="4">The sequence shown here is derived from an EMBL/GenBank/DDBJ whole genome shotgun (WGS) entry which is preliminary data.</text>
</comment>
<organism evidence="4 5">
    <name type="scientific">Romeriopsis navalis LEGE 11480</name>
    <dbReference type="NCBI Taxonomy" id="2777977"/>
    <lineage>
        <taxon>Bacteria</taxon>
        <taxon>Bacillati</taxon>
        <taxon>Cyanobacteriota</taxon>
        <taxon>Cyanophyceae</taxon>
        <taxon>Leptolyngbyales</taxon>
        <taxon>Leptolyngbyaceae</taxon>
        <taxon>Romeriopsis</taxon>
        <taxon>Romeriopsis navalis</taxon>
    </lineage>
</organism>
<dbReference type="CDD" id="cd07043">
    <property type="entry name" value="STAS_anti-anti-sigma_factors"/>
    <property type="match status" value="1"/>
</dbReference>
<evidence type="ECO:0000313" key="5">
    <source>
        <dbReference type="Proteomes" id="UP000625316"/>
    </source>
</evidence>
<proteinExistence type="inferred from homology"/>
<evidence type="ECO:0000259" key="3">
    <source>
        <dbReference type="PROSITE" id="PS50801"/>
    </source>
</evidence>
<protein>
    <recommendedName>
        <fullName evidence="2">Anti-sigma factor antagonist</fullName>
    </recommendedName>
</protein>
<dbReference type="AlphaFoldDB" id="A0A928VPL5"/>
<dbReference type="Proteomes" id="UP000625316">
    <property type="component" value="Unassembled WGS sequence"/>
</dbReference>
<sequence>MLTQSTEVKFLRLSGTFDSRRSQEIQQQLDQLQVKAGDMVVMNLQDVDHMNSSGIGVLVLLLKQLQAMQVRFYLCYPSAAVMLALRMSGMLRNFAIYGHDRPQRLRGRLPGLSQTRRSDIGSPV</sequence>
<gene>
    <name evidence="4" type="ORF">IQ266_08695</name>
</gene>
<dbReference type="NCBIfam" id="TIGR00377">
    <property type="entry name" value="ant_ant_sig"/>
    <property type="match status" value="1"/>
</dbReference>
<dbReference type="Pfam" id="PF01740">
    <property type="entry name" value="STAS"/>
    <property type="match status" value="1"/>
</dbReference>
<dbReference type="InterPro" id="IPR003658">
    <property type="entry name" value="Anti-sigma_ant"/>
</dbReference>